<proteinExistence type="predicted"/>
<feature type="domain" description="Tetrapyrrole biosynthesis uroporphyrinogen III synthase" evidence="1">
    <location>
        <begin position="36"/>
        <end position="226"/>
    </location>
</feature>
<reference evidence="2 3" key="1">
    <citation type="journal article" date="2016" name="ISME J.">
        <title>Global occurrence and heterogeneity of the Roseobacter-clade species Ruegeria mobilis.</title>
        <authorList>
            <person name="Sonnenschein E."/>
            <person name="Gram L."/>
        </authorList>
    </citation>
    <scope>NUCLEOTIDE SEQUENCE [LARGE SCALE GENOMIC DNA]</scope>
    <source>
        <strain evidence="2 3">F1926</strain>
    </source>
</reference>
<dbReference type="Proteomes" id="UP000013243">
    <property type="component" value="Chromosome"/>
</dbReference>
<dbReference type="GO" id="GO:0004852">
    <property type="term" value="F:uroporphyrinogen-III synthase activity"/>
    <property type="evidence" value="ECO:0007669"/>
    <property type="project" value="InterPro"/>
</dbReference>
<dbReference type="RefSeq" id="WP_052032036.1">
    <property type="nucleotide sequence ID" value="NZ_CP015230.1"/>
</dbReference>
<dbReference type="Gene3D" id="3.40.50.10090">
    <property type="match status" value="2"/>
</dbReference>
<dbReference type="CDD" id="cd06578">
    <property type="entry name" value="HemD"/>
    <property type="match status" value="1"/>
</dbReference>
<dbReference type="OrthoDB" id="7204250at2"/>
<dbReference type="InterPro" id="IPR003754">
    <property type="entry name" value="4pyrrol_synth_uPrphyn_synth"/>
</dbReference>
<evidence type="ECO:0000313" key="2">
    <source>
        <dbReference type="EMBL" id="ANP41964.1"/>
    </source>
</evidence>
<dbReference type="Pfam" id="PF02602">
    <property type="entry name" value="HEM4"/>
    <property type="match status" value="1"/>
</dbReference>
<dbReference type="AlphaFoldDB" id="A0A1B1A5V1"/>
<sequence length="245" mass="26358">MNENGPALLMTRPREAAQRFVELLPSNLRANLPIIYSPLLEISALPIMIDLGGVDAVIFTSGEGVRVASDGQPLRIRAYCVGERTTKAARMAGWDAQYSGDTADALIAALRADAPGGNLLHLHGEYTRGAVAKRLSDTGISCTGMAIYRQELSSFTAEADTALATQRPLIVPLFSPRTAAHFASLCPENAHLSLIAMSEQVAEVMPRLQSGARHVSKFPTAEAMVELVCDVAQTWLRVETEPSED</sequence>
<dbReference type="GeneID" id="28251048"/>
<dbReference type="SUPFAM" id="SSF69618">
    <property type="entry name" value="HemD-like"/>
    <property type="match status" value="1"/>
</dbReference>
<organism evidence="2 3">
    <name type="scientific">Tritonibacter mobilis F1926</name>
    <dbReference type="NCBI Taxonomy" id="1265309"/>
    <lineage>
        <taxon>Bacteria</taxon>
        <taxon>Pseudomonadati</taxon>
        <taxon>Pseudomonadota</taxon>
        <taxon>Alphaproteobacteria</taxon>
        <taxon>Rhodobacterales</taxon>
        <taxon>Paracoccaceae</taxon>
        <taxon>Tritonibacter</taxon>
    </lineage>
</organism>
<evidence type="ECO:0000313" key="3">
    <source>
        <dbReference type="Proteomes" id="UP000013243"/>
    </source>
</evidence>
<dbReference type="STRING" id="1265309.K529_014400"/>
<name>A0A1B1A5V1_9RHOB</name>
<dbReference type="EMBL" id="CP015230">
    <property type="protein sequence ID" value="ANP41964.1"/>
    <property type="molecule type" value="Genomic_DNA"/>
</dbReference>
<dbReference type="GO" id="GO:0033014">
    <property type="term" value="P:tetrapyrrole biosynthetic process"/>
    <property type="evidence" value="ECO:0007669"/>
    <property type="project" value="InterPro"/>
</dbReference>
<protein>
    <submittedName>
        <fullName evidence="2">Uroporphyrinogen III synthase</fullName>
    </submittedName>
</protein>
<accession>A0A1B1A5V1</accession>
<gene>
    <name evidence="2" type="ORF">K529_014400</name>
</gene>
<evidence type="ECO:0000259" key="1">
    <source>
        <dbReference type="Pfam" id="PF02602"/>
    </source>
</evidence>
<dbReference type="InterPro" id="IPR036108">
    <property type="entry name" value="4pyrrol_syn_uPrphyn_synt_sf"/>
</dbReference>
<dbReference type="KEGG" id="rmb:K529_014400"/>